<dbReference type="GO" id="GO:0007229">
    <property type="term" value="P:integrin-mediated signaling pathway"/>
    <property type="evidence" value="ECO:0007669"/>
    <property type="project" value="UniProtKB-KW"/>
</dbReference>
<evidence type="ECO:0000256" key="2">
    <source>
        <dbReference type="ARBA" id="ARBA00022737"/>
    </source>
</evidence>
<evidence type="ECO:0008006" key="8">
    <source>
        <dbReference type="Google" id="ProtNLM"/>
    </source>
</evidence>
<dbReference type="Pfam" id="PF01839">
    <property type="entry name" value="FG-GAP"/>
    <property type="match status" value="1"/>
</dbReference>
<dbReference type="SMART" id="SM00191">
    <property type="entry name" value="Int_alpha"/>
    <property type="match status" value="2"/>
</dbReference>
<organism evidence="6 7">
    <name type="scientific">Maylandia zebra</name>
    <name type="common">zebra mbuna</name>
    <dbReference type="NCBI Taxonomy" id="106582"/>
    <lineage>
        <taxon>Eukaryota</taxon>
        <taxon>Metazoa</taxon>
        <taxon>Chordata</taxon>
        <taxon>Craniata</taxon>
        <taxon>Vertebrata</taxon>
        <taxon>Euteleostomi</taxon>
        <taxon>Actinopterygii</taxon>
        <taxon>Neopterygii</taxon>
        <taxon>Teleostei</taxon>
        <taxon>Neoteleostei</taxon>
        <taxon>Acanthomorphata</taxon>
        <taxon>Ovalentaria</taxon>
        <taxon>Cichlomorphae</taxon>
        <taxon>Cichliformes</taxon>
        <taxon>Cichlidae</taxon>
        <taxon>African cichlids</taxon>
        <taxon>Pseudocrenilabrinae</taxon>
        <taxon>Haplochromini</taxon>
        <taxon>Maylandia</taxon>
        <taxon>Maylandia zebra complex</taxon>
    </lineage>
</organism>
<dbReference type="GO" id="GO:0098609">
    <property type="term" value="P:cell-cell adhesion"/>
    <property type="evidence" value="ECO:0007669"/>
    <property type="project" value="TreeGrafter"/>
</dbReference>
<evidence type="ECO:0000256" key="5">
    <source>
        <dbReference type="RuleBase" id="RU003762"/>
    </source>
</evidence>
<name>A0A3P9B4H3_9CICH</name>
<evidence type="ECO:0000313" key="6">
    <source>
        <dbReference type="Ensembl" id="ENSMZEP00005004682.1"/>
    </source>
</evidence>
<reference evidence="6" key="2">
    <citation type="submission" date="2025-08" db="UniProtKB">
        <authorList>
            <consortium name="Ensembl"/>
        </authorList>
    </citation>
    <scope>IDENTIFICATION</scope>
</reference>
<reference evidence="6" key="3">
    <citation type="submission" date="2025-09" db="UniProtKB">
        <authorList>
            <consortium name="Ensembl"/>
        </authorList>
    </citation>
    <scope>IDENTIFICATION</scope>
</reference>
<keyword evidence="5" id="KW-0130">Cell adhesion</keyword>
<feature type="repeat" description="FG-GAP" evidence="4">
    <location>
        <begin position="20"/>
        <end position="87"/>
    </location>
</feature>
<comment type="subcellular location">
    <subcellularLocation>
        <location evidence="5">Membrane</location>
        <topology evidence="5">Single-pass type I membrane protein</topology>
    </subcellularLocation>
</comment>
<sequence>MATGVCMLLVVGISVCAAFNLDTSFPLLKMGERGSLFGFSVALHQDLKTESYLLLVGAPREKAEPNVPANHTGGVYTCPISANQSDCRRMKLIDPSESHVSLDMWLGVSVASQGRPGGRVLACGHRFTKLYGAFNLRQMIGRCYLRGNDLRYDENDSNWQDPEQSCSHLGDFTGEVMCGMGMSAAITQSEVIVGSPGSFEWQGDSILFYSDVFLPFQSEHLSSVTPRDRMEDAHGSVLLAVKRSDKLMIRQKLRGQQMGSYFGNALAVTDLNNDGWNDLLVGAPFYFHRQTEVGGAVYVYVNVGGRFNSEPSVVLKGPAGSAFGMAVAAAGDLNQDSFQGDPRQHGLPCFRDFWLLPFCRRGC</sequence>
<comment type="similarity">
    <text evidence="5">Belongs to the integrin alpha chain family.</text>
</comment>
<evidence type="ECO:0000313" key="7">
    <source>
        <dbReference type="Proteomes" id="UP000265160"/>
    </source>
</evidence>
<keyword evidence="5" id="KW-0675">Receptor</keyword>
<evidence type="ECO:0000256" key="4">
    <source>
        <dbReference type="PROSITE-ProRule" id="PRU00803"/>
    </source>
</evidence>
<dbReference type="PROSITE" id="PS51470">
    <property type="entry name" value="FG_GAP"/>
    <property type="match status" value="2"/>
</dbReference>
<dbReference type="GO" id="GO:0007160">
    <property type="term" value="P:cell-matrix adhesion"/>
    <property type="evidence" value="ECO:0007669"/>
    <property type="project" value="TreeGrafter"/>
</dbReference>
<feature type="signal peptide" evidence="5">
    <location>
        <begin position="1"/>
        <end position="18"/>
    </location>
</feature>
<dbReference type="Proteomes" id="UP000265160">
    <property type="component" value="LG4"/>
</dbReference>
<accession>A0A3P9B4H3</accession>
<dbReference type="GO" id="GO:0033627">
    <property type="term" value="P:cell adhesion mediated by integrin"/>
    <property type="evidence" value="ECO:0007669"/>
    <property type="project" value="TreeGrafter"/>
</dbReference>
<feature type="chain" id="PRO_5017852378" description="Integrin alpha-2 domain-containing protein" evidence="5">
    <location>
        <begin position="19"/>
        <end position="363"/>
    </location>
</feature>
<dbReference type="GO" id="GO:0009897">
    <property type="term" value="C:external side of plasma membrane"/>
    <property type="evidence" value="ECO:0007669"/>
    <property type="project" value="TreeGrafter"/>
</dbReference>
<keyword evidence="2" id="KW-0677">Repeat</keyword>
<dbReference type="PRINTS" id="PR01185">
    <property type="entry name" value="INTEGRINA"/>
</dbReference>
<reference evidence="6 7" key="1">
    <citation type="journal article" date="2014" name="Nature">
        <title>The genomic substrate for adaptive radiation in African cichlid fish.</title>
        <authorList>
            <person name="Brawand D."/>
            <person name="Wagner C.E."/>
            <person name="Li Y.I."/>
            <person name="Malinsky M."/>
            <person name="Keller I."/>
            <person name="Fan S."/>
            <person name="Simakov O."/>
            <person name="Ng A.Y."/>
            <person name="Lim Z.W."/>
            <person name="Bezault E."/>
            <person name="Turner-Maier J."/>
            <person name="Johnson J."/>
            <person name="Alcazar R."/>
            <person name="Noh H.J."/>
            <person name="Russell P."/>
            <person name="Aken B."/>
            <person name="Alfoldi J."/>
            <person name="Amemiya C."/>
            <person name="Azzouzi N."/>
            <person name="Baroiller J.F."/>
            <person name="Barloy-Hubler F."/>
            <person name="Berlin A."/>
            <person name="Bloomquist R."/>
            <person name="Carleton K.L."/>
            <person name="Conte M.A."/>
            <person name="D'Cotta H."/>
            <person name="Eshel O."/>
            <person name="Gaffney L."/>
            <person name="Galibert F."/>
            <person name="Gante H.F."/>
            <person name="Gnerre S."/>
            <person name="Greuter L."/>
            <person name="Guyon R."/>
            <person name="Haddad N.S."/>
            <person name="Haerty W."/>
            <person name="Harris R.M."/>
            <person name="Hofmann H.A."/>
            <person name="Hourlier T."/>
            <person name="Hulata G."/>
            <person name="Jaffe D.B."/>
            <person name="Lara M."/>
            <person name="Lee A.P."/>
            <person name="MacCallum I."/>
            <person name="Mwaiko S."/>
            <person name="Nikaido M."/>
            <person name="Nishihara H."/>
            <person name="Ozouf-Costaz C."/>
            <person name="Penman D.J."/>
            <person name="Przybylski D."/>
            <person name="Rakotomanga M."/>
            <person name="Renn S.C.P."/>
            <person name="Ribeiro F.J."/>
            <person name="Ron M."/>
            <person name="Salzburger W."/>
            <person name="Sanchez-Pulido L."/>
            <person name="Santos M.E."/>
            <person name="Searle S."/>
            <person name="Sharpe T."/>
            <person name="Swofford R."/>
            <person name="Tan F.J."/>
            <person name="Williams L."/>
            <person name="Young S."/>
            <person name="Yin S."/>
            <person name="Okada N."/>
            <person name="Kocher T.D."/>
            <person name="Miska E.A."/>
            <person name="Lander E.S."/>
            <person name="Venkatesh B."/>
            <person name="Fernald R.D."/>
            <person name="Meyer A."/>
            <person name="Ponting C.P."/>
            <person name="Streelman J.T."/>
            <person name="Lindblad-Toh K."/>
            <person name="Seehausen O."/>
            <person name="Di Palma F."/>
        </authorList>
    </citation>
    <scope>NUCLEOTIDE SEQUENCE</scope>
</reference>
<dbReference type="InterPro" id="IPR013519">
    <property type="entry name" value="Int_alpha_beta-p"/>
</dbReference>
<dbReference type="PANTHER" id="PTHR23220">
    <property type="entry name" value="INTEGRIN ALPHA"/>
    <property type="match status" value="1"/>
</dbReference>
<dbReference type="GeneTree" id="ENSGT00940000157746"/>
<dbReference type="GO" id="GO:0008305">
    <property type="term" value="C:integrin complex"/>
    <property type="evidence" value="ECO:0007669"/>
    <property type="project" value="InterPro"/>
</dbReference>
<dbReference type="InterPro" id="IPR000413">
    <property type="entry name" value="Integrin_alpha"/>
</dbReference>
<dbReference type="InterPro" id="IPR028994">
    <property type="entry name" value="Integrin_alpha_N"/>
</dbReference>
<dbReference type="AlphaFoldDB" id="A0A3P9B4H3"/>
<dbReference type="Ensembl" id="ENSMZET00005004886.1">
    <property type="protein sequence ID" value="ENSMZEP00005004682.1"/>
    <property type="gene ID" value="ENSMZEG00005003588.1"/>
</dbReference>
<dbReference type="InterPro" id="IPR013517">
    <property type="entry name" value="FG-GAP"/>
</dbReference>
<feature type="repeat" description="FG-GAP" evidence="4">
    <location>
        <begin position="249"/>
        <end position="309"/>
    </location>
</feature>
<protein>
    <recommendedName>
        <fullName evidence="8">Integrin alpha-2 domain-containing protein</fullName>
    </recommendedName>
</protein>
<keyword evidence="7" id="KW-1185">Reference proteome</keyword>
<dbReference type="STRING" id="106582.ENSMZEP00005004682"/>
<dbReference type="Gene3D" id="2.130.10.130">
    <property type="entry name" value="Integrin alpha, N-terminal"/>
    <property type="match status" value="1"/>
</dbReference>
<keyword evidence="5" id="KW-0401">Integrin</keyword>
<keyword evidence="1 5" id="KW-0732">Signal</keyword>
<evidence type="ECO:0000256" key="3">
    <source>
        <dbReference type="ARBA" id="ARBA00023180"/>
    </source>
</evidence>
<dbReference type="GO" id="GO:0005178">
    <property type="term" value="F:integrin binding"/>
    <property type="evidence" value="ECO:0007669"/>
    <property type="project" value="TreeGrafter"/>
</dbReference>
<evidence type="ECO:0000256" key="1">
    <source>
        <dbReference type="ARBA" id="ARBA00022729"/>
    </source>
</evidence>
<keyword evidence="3" id="KW-0325">Glycoprotein</keyword>
<proteinExistence type="inferred from homology"/>
<dbReference type="PANTHER" id="PTHR23220:SF89">
    <property type="entry name" value="INTEGRIN ALPHA-3"/>
    <property type="match status" value="1"/>
</dbReference>
<dbReference type="SUPFAM" id="SSF69318">
    <property type="entry name" value="Integrin alpha N-terminal domain"/>
    <property type="match status" value="1"/>
</dbReference>
<dbReference type="GO" id="GO:0050900">
    <property type="term" value="P:leukocyte migration"/>
    <property type="evidence" value="ECO:0007669"/>
    <property type="project" value="TreeGrafter"/>
</dbReference>